<dbReference type="Pfam" id="PF06934">
    <property type="entry name" value="CTI"/>
    <property type="match status" value="1"/>
</dbReference>
<dbReference type="Proteomes" id="UP000000593">
    <property type="component" value="Chromosome 2"/>
</dbReference>
<protein>
    <submittedName>
        <fullName evidence="1">Uncharacterized protein</fullName>
    </submittedName>
</protein>
<name>Q6LJI8_PHOPR</name>
<proteinExistence type="predicted"/>
<dbReference type="InterPro" id="IPR010706">
    <property type="entry name" value="Fatty_acid_cis-trans_isomerase"/>
</dbReference>
<dbReference type="KEGG" id="ppr:PBPRB0669"/>
<evidence type="ECO:0000313" key="1">
    <source>
        <dbReference type="EMBL" id="CAG22542.1"/>
    </source>
</evidence>
<dbReference type="STRING" id="298386.PBPRB0669"/>
<reference evidence="2" key="1">
    <citation type="journal article" date="2005" name="Science">
        <title>Life at depth: Photobacterium profundum genome sequence and expression analysis.</title>
        <authorList>
            <person name="Vezzi A."/>
            <person name="Campanaro S."/>
            <person name="D'Angelo M."/>
            <person name="Simonato F."/>
            <person name="Vitulo N."/>
            <person name="Lauro F.M."/>
            <person name="Cestaro A."/>
            <person name="Malacrida G."/>
            <person name="Simionati B."/>
            <person name="Cannata N."/>
            <person name="Romualdi C."/>
            <person name="Bartlett D.H."/>
            <person name="Valle G."/>
        </authorList>
    </citation>
    <scope>NUCLEOTIDE SEQUENCE [LARGE SCALE GENOMIC DNA]</scope>
    <source>
        <strain evidence="2">ATCC BAA-1253 / SS9</strain>
    </source>
</reference>
<dbReference type="HOGENOM" id="CLU_2220694_0_0_6"/>
<organism evidence="1 2">
    <name type="scientific">Photobacterium profundum (strain SS9)</name>
    <dbReference type="NCBI Taxonomy" id="298386"/>
    <lineage>
        <taxon>Bacteria</taxon>
        <taxon>Pseudomonadati</taxon>
        <taxon>Pseudomonadota</taxon>
        <taxon>Gammaproteobacteria</taxon>
        <taxon>Vibrionales</taxon>
        <taxon>Vibrionaceae</taxon>
        <taxon>Photobacterium</taxon>
    </lineage>
</organism>
<keyword evidence="2" id="KW-1185">Reference proteome</keyword>
<dbReference type="EMBL" id="CR378677">
    <property type="protein sequence ID" value="CAG22542.1"/>
    <property type="molecule type" value="Genomic_DNA"/>
</dbReference>
<sequence length="106" mass="12588">MNAYNHQMPIHKLVFRHFDSASMVKGLIGVQPKTAWIIDYSLLERIHYLLVAGFDVYGDYERLLDKYGIRRTNPSFWSFSDVLIKQYKINYPIESGILDYNRLQNR</sequence>
<dbReference type="AlphaFoldDB" id="Q6LJI8"/>
<accession>Q6LJI8</accession>
<evidence type="ECO:0000313" key="2">
    <source>
        <dbReference type="Proteomes" id="UP000000593"/>
    </source>
</evidence>
<gene>
    <name evidence="1" type="primary">PSPTO273</name>
    <name evidence="1" type="ordered locus">PBPRB0669</name>
</gene>